<evidence type="ECO:0000313" key="3">
    <source>
        <dbReference type="Proteomes" id="UP000236895"/>
    </source>
</evidence>
<dbReference type="EMBL" id="PKRU02000032">
    <property type="protein sequence ID" value="RPD36783.1"/>
    <property type="molecule type" value="Genomic_DNA"/>
</dbReference>
<evidence type="ECO:0000256" key="1">
    <source>
        <dbReference type="SAM" id="Phobius"/>
    </source>
</evidence>
<keyword evidence="1" id="KW-1133">Transmembrane helix</keyword>
<dbReference type="AlphaFoldDB" id="A0A3R7QM59"/>
<keyword evidence="1" id="KW-0812">Transmembrane</keyword>
<proteinExistence type="predicted"/>
<keyword evidence="1" id="KW-0472">Membrane</keyword>
<feature type="transmembrane region" description="Helical" evidence="1">
    <location>
        <begin position="41"/>
        <end position="58"/>
    </location>
</feature>
<reference evidence="2 3" key="1">
    <citation type="submission" date="2018-11" db="EMBL/GenBank/DDBJ databases">
        <title>Genome Analysis of Haplotype D of Candidatus Liberibacter Solanacearum.</title>
        <authorList>
            <person name="Katsir L."/>
            <person name="Ruan Z."/>
            <person name="Santos Garcia D."/>
            <person name="Piasezky A."/>
            <person name="Jiang J."/>
            <person name="Sela N."/>
            <person name="Freilich S."/>
            <person name="Bahar O."/>
        </authorList>
    </citation>
    <scope>NUCLEOTIDE SEQUENCE [LARGE SCALE GENOMIC DNA]</scope>
    <source>
        <strain evidence="3">haplotype D1</strain>
    </source>
</reference>
<protein>
    <submittedName>
        <fullName evidence="2">Uncharacterized protein</fullName>
    </submittedName>
</protein>
<dbReference type="Proteomes" id="UP000236895">
    <property type="component" value="Unassembled WGS sequence"/>
</dbReference>
<evidence type="ECO:0000313" key="2">
    <source>
        <dbReference type="EMBL" id="RPD36783.1"/>
    </source>
</evidence>
<name>A0A3R7QM59_9HYPH</name>
<sequence>MYFMLKCNLGRYGNSYSFVDFLYFFILKENQLVLVELFKNSFAYFSVLAYVISRIFGYDEAMLLKS</sequence>
<organism evidence="2 3">
    <name type="scientific">Candidatus Liberibacter solanacearum</name>
    <dbReference type="NCBI Taxonomy" id="556287"/>
    <lineage>
        <taxon>Bacteria</taxon>
        <taxon>Pseudomonadati</taxon>
        <taxon>Pseudomonadota</taxon>
        <taxon>Alphaproteobacteria</taxon>
        <taxon>Hyphomicrobiales</taxon>
        <taxon>Rhizobiaceae</taxon>
        <taxon>Liberibacter</taxon>
    </lineage>
</organism>
<accession>A0A3R7QM59</accession>
<gene>
    <name evidence="2" type="ORF">C0030_005775</name>
</gene>
<comment type="caution">
    <text evidence="2">The sequence shown here is derived from an EMBL/GenBank/DDBJ whole genome shotgun (WGS) entry which is preliminary data.</text>
</comment>